<proteinExistence type="predicted"/>
<accession>A0A8T0P3V9</accession>
<reference evidence="2" key="1">
    <citation type="submission" date="2020-05" db="EMBL/GenBank/DDBJ databases">
        <title>WGS assembly of Panicum virgatum.</title>
        <authorList>
            <person name="Lovell J.T."/>
            <person name="Jenkins J."/>
            <person name="Shu S."/>
            <person name="Juenger T.E."/>
            <person name="Schmutz J."/>
        </authorList>
    </citation>
    <scope>NUCLEOTIDE SEQUENCE</scope>
    <source>
        <strain evidence="2">AP13</strain>
    </source>
</reference>
<dbReference type="Proteomes" id="UP000823388">
    <property type="component" value="Chromosome 9K"/>
</dbReference>
<dbReference type="EMBL" id="CM029053">
    <property type="protein sequence ID" value="KAG2553986.1"/>
    <property type="molecule type" value="Genomic_DNA"/>
</dbReference>
<keyword evidence="3" id="KW-1185">Reference proteome</keyword>
<protein>
    <submittedName>
        <fullName evidence="2">Uncharacterized protein</fullName>
    </submittedName>
</protein>
<organism evidence="2 3">
    <name type="scientific">Panicum virgatum</name>
    <name type="common">Blackwell switchgrass</name>
    <dbReference type="NCBI Taxonomy" id="38727"/>
    <lineage>
        <taxon>Eukaryota</taxon>
        <taxon>Viridiplantae</taxon>
        <taxon>Streptophyta</taxon>
        <taxon>Embryophyta</taxon>
        <taxon>Tracheophyta</taxon>
        <taxon>Spermatophyta</taxon>
        <taxon>Magnoliopsida</taxon>
        <taxon>Liliopsida</taxon>
        <taxon>Poales</taxon>
        <taxon>Poaceae</taxon>
        <taxon>PACMAD clade</taxon>
        <taxon>Panicoideae</taxon>
        <taxon>Panicodae</taxon>
        <taxon>Paniceae</taxon>
        <taxon>Panicinae</taxon>
        <taxon>Panicum</taxon>
        <taxon>Panicum sect. Hiantes</taxon>
    </lineage>
</organism>
<sequence>MILQNPNLVRKIRPTQAARSHHPPTFPPDSSPRVRTRHTQPPPAAGLHAAPITLIGSPPAARAPSLADEPRPQRLAALGLPRGRPPPAAGHCPASLAPRHPRPAWLRGRPAAPLAALPLA</sequence>
<evidence type="ECO:0000256" key="1">
    <source>
        <dbReference type="SAM" id="MobiDB-lite"/>
    </source>
</evidence>
<comment type="caution">
    <text evidence="2">The sequence shown here is derived from an EMBL/GenBank/DDBJ whole genome shotgun (WGS) entry which is preliminary data.</text>
</comment>
<feature type="region of interest" description="Disordered" evidence="1">
    <location>
        <begin position="1"/>
        <end position="104"/>
    </location>
</feature>
<gene>
    <name evidence="2" type="ORF">PVAP13_9KG633550</name>
</gene>
<evidence type="ECO:0000313" key="2">
    <source>
        <dbReference type="EMBL" id="KAG2553986.1"/>
    </source>
</evidence>
<evidence type="ECO:0000313" key="3">
    <source>
        <dbReference type="Proteomes" id="UP000823388"/>
    </source>
</evidence>
<dbReference type="AlphaFoldDB" id="A0A8T0P3V9"/>
<name>A0A8T0P3V9_PANVG</name>